<reference evidence="2" key="1">
    <citation type="journal article" date="2021" name="New Phytol.">
        <title>Evolutionary innovations through gain and loss of genes in the ectomycorrhizal Boletales.</title>
        <authorList>
            <person name="Wu G."/>
            <person name="Miyauchi S."/>
            <person name="Morin E."/>
            <person name="Kuo A."/>
            <person name="Drula E."/>
            <person name="Varga T."/>
            <person name="Kohler A."/>
            <person name="Feng B."/>
            <person name="Cao Y."/>
            <person name="Lipzen A."/>
            <person name="Daum C."/>
            <person name="Hundley H."/>
            <person name="Pangilinan J."/>
            <person name="Johnson J."/>
            <person name="Barry K."/>
            <person name="LaButti K."/>
            <person name="Ng V."/>
            <person name="Ahrendt S."/>
            <person name="Min B."/>
            <person name="Choi I.G."/>
            <person name="Park H."/>
            <person name="Plett J.M."/>
            <person name="Magnuson J."/>
            <person name="Spatafora J.W."/>
            <person name="Nagy L.G."/>
            <person name="Henrissat B."/>
            <person name="Grigoriev I.V."/>
            <person name="Yang Z.L."/>
            <person name="Xu J."/>
            <person name="Martin F.M."/>
        </authorList>
    </citation>
    <scope>NUCLEOTIDE SEQUENCE</scope>
    <source>
        <strain evidence="2">KKN 215</strain>
    </source>
</reference>
<name>A0A8K0UL56_9AGAR</name>
<dbReference type="Proteomes" id="UP000813824">
    <property type="component" value="Unassembled WGS sequence"/>
</dbReference>
<gene>
    <name evidence="2" type="ORF">BXZ70DRAFT_1009412</name>
</gene>
<dbReference type="AlphaFoldDB" id="A0A8K0UL56"/>
<organism evidence="2 3">
    <name type="scientific">Cristinia sonorae</name>
    <dbReference type="NCBI Taxonomy" id="1940300"/>
    <lineage>
        <taxon>Eukaryota</taxon>
        <taxon>Fungi</taxon>
        <taxon>Dikarya</taxon>
        <taxon>Basidiomycota</taxon>
        <taxon>Agaricomycotina</taxon>
        <taxon>Agaricomycetes</taxon>
        <taxon>Agaricomycetidae</taxon>
        <taxon>Agaricales</taxon>
        <taxon>Pleurotineae</taxon>
        <taxon>Stephanosporaceae</taxon>
        <taxon>Cristinia</taxon>
    </lineage>
</organism>
<evidence type="ECO:0000313" key="2">
    <source>
        <dbReference type="EMBL" id="KAH8097098.1"/>
    </source>
</evidence>
<keyword evidence="3" id="KW-1185">Reference proteome</keyword>
<comment type="caution">
    <text evidence="2">The sequence shown here is derived from an EMBL/GenBank/DDBJ whole genome shotgun (WGS) entry which is preliminary data.</text>
</comment>
<feature type="compositionally biased region" description="Polar residues" evidence="1">
    <location>
        <begin position="78"/>
        <end position="88"/>
    </location>
</feature>
<sequence length="108" mass="11368">MSDAAAAGSSCAALCVICCTESLFSWCNYKACGSGSSGSTAGCCTSCCKRSFDDDEFEKEEEKLRKKRAQKNKRETNGDGSVMNSQPDGSPPMAVHNTAPTGPPEERG</sequence>
<accession>A0A8K0UL56</accession>
<feature type="region of interest" description="Disordered" evidence="1">
    <location>
        <begin position="54"/>
        <end position="108"/>
    </location>
</feature>
<proteinExistence type="predicted"/>
<evidence type="ECO:0000256" key="1">
    <source>
        <dbReference type="SAM" id="MobiDB-lite"/>
    </source>
</evidence>
<protein>
    <submittedName>
        <fullName evidence="2">Uncharacterized protein</fullName>
    </submittedName>
</protein>
<evidence type="ECO:0000313" key="3">
    <source>
        <dbReference type="Proteomes" id="UP000813824"/>
    </source>
</evidence>
<dbReference type="EMBL" id="JAEVFJ010000021">
    <property type="protein sequence ID" value="KAH8097098.1"/>
    <property type="molecule type" value="Genomic_DNA"/>
</dbReference>